<organism evidence="2 3">
    <name type="scientific">Gracilimonas halophila</name>
    <dbReference type="NCBI Taxonomy" id="1834464"/>
    <lineage>
        <taxon>Bacteria</taxon>
        <taxon>Pseudomonadati</taxon>
        <taxon>Balneolota</taxon>
        <taxon>Balneolia</taxon>
        <taxon>Balneolales</taxon>
        <taxon>Balneolaceae</taxon>
        <taxon>Gracilimonas</taxon>
    </lineage>
</organism>
<dbReference type="EMBL" id="JBHULI010000025">
    <property type="protein sequence ID" value="MFD2533106.1"/>
    <property type="molecule type" value="Genomic_DNA"/>
</dbReference>
<name>A0ABW5JK30_9BACT</name>
<reference evidence="3" key="1">
    <citation type="journal article" date="2019" name="Int. J. Syst. Evol. Microbiol.">
        <title>The Global Catalogue of Microorganisms (GCM) 10K type strain sequencing project: providing services to taxonomists for standard genome sequencing and annotation.</title>
        <authorList>
            <consortium name="The Broad Institute Genomics Platform"/>
            <consortium name="The Broad Institute Genome Sequencing Center for Infectious Disease"/>
            <person name="Wu L."/>
            <person name="Ma J."/>
        </authorList>
    </citation>
    <scope>NUCLEOTIDE SEQUENCE [LARGE SCALE GENOMIC DNA]</scope>
    <source>
        <strain evidence="3">KCTC 52042</strain>
    </source>
</reference>
<evidence type="ECO:0000313" key="3">
    <source>
        <dbReference type="Proteomes" id="UP001597460"/>
    </source>
</evidence>
<comment type="caution">
    <text evidence="2">The sequence shown here is derived from an EMBL/GenBank/DDBJ whole genome shotgun (WGS) entry which is preliminary data.</text>
</comment>
<dbReference type="CDD" id="cd01832">
    <property type="entry name" value="SGNH_hydrolase_like_1"/>
    <property type="match status" value="1"/>
</dbReference>
<dbReference type="RefSeq" id="WP_390302804.1">
    <property type="nucleotide sequence ID" value="NZ_JBHULI010000025.1"/>
</dbReference>
<gene>
    <name evidence="2" type="ORF">ACFSVN_11660</name>
</gene>
<evidence type="ECO:0000259" key="1">
    <source>
        <dbReference type="Pfam" id="PF13472"/>
    </source>
</evidence>
<evidence type="ECO:0000313" key="2">
    <source>
        <dbReference type="EMBL" id="MFD2533106.1"/>
    </source>
</evidence>
<dbReference type="Proteomes" id="UP001597460">
    <property type="component" value="Unassembled WGS sequence"/>
</dbReference>
<feature type="domain" description="SGNH hydrolase-type esterase" evidence="1">
    <location>
        <begin position="43"/>
        <end position="221"/>
    </location>
</feature>
<dbReference type="InterPro" id="IPR013830">
    <property type="entry name" value="SGNH_hydro"/>
</dbReference>
<dbReference type="Gene3D" id="3.40.50.1110">
    <property type="entry name" value="SGNH hydrolase"/>
    <property type="match status" value="1"/>
</dbReference>
<keyword evidence="2" id="KW-0378">Hydrolase</keyword>
<dbReference type="SUPFAM" id="SSF52266">
    <property type="entry name" value="SGNH hydrolase"/>
    <property type="match status" value="1"/>
</dbReference>
<dbReference type="InterPro" id="IPR036514">
    <property type="entry name" value="SGNH_hydro_sf"/>
</dbReference>
<sequence>MHLLHHFRLFSPTLILVFLFLSNCTNEIKQTNSPGIEPVSYLALGDSYTIGTGIDEKNNWPNQLSEALISKNLTVDTTQVIAVNGWTTTDLKNGITETSPDSSFDLVSLLIGVNNQYQGLDIELYRTEFRELIEQSIVFAKGDTSRVFVVSIPNYGVTPFGKYRDPEVISKEIALYNDIAENISGEFGIPFVNITPISEEAEDDDSLLASDQLHPSAKMYAMWVEKMMPTVTQIIQE</sequence>
<proteinExistence type="predicted"/>
<accession>A0ABW5JK30</accession>
<dbReference type="Pfam" id="PF13472">
    <property type="entry name" value="Lipase_GDSL_2"/>
    <property type="match status" value="1"/>
</dbReference>
<dbReference type="GO" id="GO:0016787">
    <property type="term" value="F:hydrolase activity"/>
    <property type="evidence" value="ECO:0007669"/>
    <property type="project" value="UniProtKB-KW"/>
</dbReference>
<protein>
    <submittedName>
        <fullName evidence="2">SGNH/GDSL hydrolase family protein</fullName>
    </submittedName>
</protein>
<keyword evidence="3" id="KW-1185">Reference proteome</keyword>